<keyword evidence="2" id="KW-1185">Reference proteome</keyword>
<dbReference type="Proteomes" id="UP000225954">
    <property type="component" value="Segment"/>
</dbReference>
<organism evidence="1 2">
    <name type="scientific">Pseudomonas phage POR1</name>
    <dbReference type="NCBI Taxonomy" id="1718594"/>
    <lineage>
        <taxon>Viruses</taxon>
        <taxon>Duplodnaviria</taxon>
        <taxon>Heunggongvirae</taxon>
        <taxon>Uroviricota</taxon>
        <taxon>Caudoviricetes</taxon>
        <taxon>Porunavirus</taxon>
        <taxon>Porunavirus POR1</taxon>
    </lineage>
</organism>
<dbReference type="EMBL" id="KT716399">
    <property type="protein sequence ID" value="ALH46279.1"/>
    <property type="molecule type" value="Genomic_DNA"/>
</dbReference>
<evidence type="ECO:0000313" key="1">
    <source>
        <dbReference type="EMBL" id="ALH46279.1"/>
    </source>
</evidence>
<sequence>MTEYSDTMGKPVRVMIAPDGTTMFLDTVVGVDMNGKPITVSSLNDITGAALRDHKEFFECVCDALSTLNAVSAELESQGELPTELYRPLRELCEVVWPEPRQEEKPAPVMSEDGMHAESQHMQQTRNNAYTLGKIAGDALKSAGAPSANPYDGKNTELAGIWQRGYLDGQKEAQ</sequence>
<protein>
    <submittedName>
        <fullName evidence="1">Uncharacterized protein</fullName>
    </submittedName>
</protein>
<gene>
    <name evidence="1" type="ORF">POR1_74</name>
</gene>
<name>A0A0N9SG64_9CAUD</name>
<proteinExistence type="predicted"/>
<evidence type="ECO:0000313" key="2">
    <source>
        <dbReference type="Proteomes" id="UP000225954"/>
    </source>
</evidence>
<accession>A0A0N9SG64</accession>
<reference evidence="1 2" key="1">
    <citation type="journal article" date="2016" name="Genome Announc.">
        <title>Genome Sequences of Pseudomonas oryzihabitans Phage POR1 and Pseudomonas aeruginosa Phage PAE1.</title>
        <authorList>
            <person name="Dyson Z.A."/>
            <person name="Seviour R.J."/>
            <person name="Tucci J."/>
            <person name="Petrovski S."/>
        </authorList>
    </citation>
    <scope>NUCLEOTIDE SEQUENCE [LARGE SCALE GENOMIC DNA]</scope>
</reference>